<evidence type="ECO:0000259" key="1">
    <source>
        <dbReference type="Pfam" id="PF00646"/>
    </source>
</evidence>
<reference evidence="2 3" key="1">
    <citation type="journal article" date="2018" name="Proc. Natl. Acad. Sci. U.S.A.">
        <title>Draft genome sequence of Camellia sinensis var. sinensis provides insights into the evolution of the tea genome and tea quality.</title>
        <authorList>
            <person name="Wei C."/>
            <person name="Yang H."/>
            <person name="Wang S."/>
            <person name="Zhao J."/>
            <person name="Liu C."/>
            <person name="Gao L."/>
            <person name="Xia E."/>
            <person name="Lu Y."/>
            <person name="Tai Y."/>
            <person name="She G."/>
            <person name="Sun J."/>
            <person name="Cao H."/>
            <person name="Tong W."/>
            <person name="Gao Q."/>
            <person name="Li Y."/>
            <person name="Deng W."/>
            <person name="Jiang X."/>
            <person name="Wang W."/>
            <person name="Chen Q."/>
            <person name="Zhang S."/>
            <person name="Li H."/>
            <person name="Wu J."/>
            <person name="Wang P."/>
            <person name="Li P."/>
            <person name="Shi C."/>
            <person name="Zheng F."/>
            <person name="Jian J."/>
            <person name="Huang B."/>
            <person name="Shan D."/>
            <person name="Shi M."/>
            <person name="Fang C."/>
            <person name="Yue Y."/>
            <person name="Li F."/>
            <person name="Li D."/>
            <person name="Wei S."/>
            <person name="Han B."/>
            <person name="Jiang C."/>
            <person name="Yin Y."/>
            <person name="Xia T."/>
            <person name="Zhang Z."/>
            <person name="Bennetzen J.L."/>
            <person name="Zhao S."/>
            <person name="Wan X."/>
        </authorList>
    </citation>
    <scope>NUCLEOTIDE SEQUENCE [LARGE SCALE GENOMIC DNA]</scope>
    <source>
        <strain evidence="3">cv. Shuchazao</strain>
        <tissue evidence="2">Leaf</tissue>
    </source>
</reference>
<dbReference type="STRING" id="542762.A0A4S4DGY8"/>
<name>A0A4S4DGY8_CAMSN</name>
<dbReference type="Pfam" id="PF00646">
    <property type="entry name" value="F-box"/>
    <property type="match status" value="1"/>
</dbReference>
<dbReference type="PANTHER" id="PTHR35546">
    <property type="entry name" value="F-BOX PROTEIN INTERACTION DOMAIN PROTEIN-RELATED"/>
    <property type="match status" value="1"/>
</dbReference>
<protein>
    <recommendedName>
        <fullName evidence="1">F-box domain-containing protein</fullName>
    </recommendedName>
</protein>
<organism evidence="2 3">
    <name type="scientific">Camellia sinensis var. sinensis</name>
    <name type="common">China tea</name>
    <dbReference type="NCBI Taxonomy" id="542762"/>
    <lineage>
        <taxon>Eukaryota</taxon>
        <taxon>Viridiplantae</taxon>
        <taxon>Streptophyta</taxon>
        <taxon>Embryophyta</taxon>
        <taxon>Tracheophyta</taxon>
        <taxon>Spermatophyta</taxon>
        <taxon>Magnoliopsida</taxon>
        <taxon>eudicotyledons</taxon>
        <taxon>Gunneridae</taxon>
        <taxon>Pentapetalae</taxon>
        <taxon>asterids</taxon>
        <taxon>Ericales</taxon>
        <taxon>Theaceae</taxon>
        <taxon>Camellia</taxon>
    </lineage>
</organism>
<dbReference type="InterPro" id="IPR055290">
    <property type="entry name" value="At3g26010-like"/>
</dbReference>
<proteinExistence type="predicted"/>
<evidence type="ECO:0000313" key="3">
    <source>
        <dbReference type="Proteomes" id="UP000306102"/>
    </source>
</evidence>
<comment type="caution">
    <text evidence="2">The sequence shown here is derived from an EMBL/GenBank/DDBJ whole genome shotgun (WGS) entry which is preliminary data.</text>
</comment>
<dbReference type="PANTHER" id="PTHR35546:SF25">
    <property type="entry name" value="F-BOX DOMAIN-CONTAINING PROTEIN"/>
    <property type="match status" value="1"/>
</dbReference>
<dbReference type="InterPro" id="IPR036047">
    <property type="entry name" value="F-box-like_dom_sf"/>
</dbReference>
<evidence type="ECO:0000313" key="2">
    <source>
        <dbReference type="EMBL" id="THG02048.1"/>
    </source>
</evidence>
<keyword evidence="3" id="KW-1185">Reference proteome</keyword>
<dbReference type="EMBL" id="SDRB02011265">
    <property type="protein sequence ID" value="THG02048.1"/>
    <property type="molecule type" value="Genomic_DNA"/>
</dbReference>
<dbReference type="InterPro" id="IPR001810">
    <property type="entry name" value="F-box_dom"/>
</dbReference>
<sequence>MKRLLETSVAAVLGNDDLLAKILLCLPLKSLVPSKFVSKQWLSLITSPYFSGRLNPNPNFLSGMFLERSSNDHLNSDPKVCYVPINNNTDNAKNQDISSTAIAIFNENPDFYVLRSCKVNWISGSGRDLLQFNINQEVFKKISMPPVLHGNGNGNDNQGGIWDIKYFGASEDHLNLVISGITGFKIYEMEKDCSGWFVKYCVDLHKVIHALPQMILSFGPNKFCSYSILGIVGRENDDESFLVLHTPGNIISKILKSSHNRYVMLLCNGCGGYPHPLLPLLQCD</sequence>
<feature type="domain" description="F-box" evidence="1">
    <location>
        <begin position="16"/>
        <end position="50"/>
    </location>
</feature>
<dbReference type="AlphaFoldDB" id="A0A4S4DGY8"/>
<accession>A0A4S4DGY8</accession>
<dbReference type="SUPFAM" id="SSF81383">
    <property type="entry name" value="F-box domain"/>
    <property type="match status" value="1"/>
</dbReference>
<dbReference type="Proteomes" id="UP000306102">
    <property type="component" value="Unassembled WGS sequence"/>
</dbReference>
<gene>
    <name evidence="2" type="ORF">TEA_007141</name>
</gene>